<accession>A0ABD6EFC2</accession>
<dbReference type="InterPro" id="IPR058960">
    <property type="entry name" value="Ctg-1-like_C"/>
</dbReference>
<dbReference type="InterPro" id="IPR001251">
    <property type="entry name" value="CRAL-TRIO_dom"/>
</dbReference>
<dbReference type="Gene3D" id="3.40.525.10">
    <property type="entry name" value="CRAL-TRIO lipid binding domain"/>
    <property type="match status" value="1"/>
</dbReference>
<sequence>MHVDLSSAQRECLEKVQDAVRGKIHPNYNTVFNILRFCQHANFDANIAAFQLEQHLRFREDFNLDEGECLLKEDVVARECTPTSIIGRNRIDGDHLVIIDRSGLVDIANLLKSIEITSYMHQRFRLMERLFKLMNEIEQEKGKQAYVYYIFDLTGLKYNSMIIPFMKGPFKNMWIEIARHYREWIKSFIVVNAPTYLNMLSSILLPLIPDDNFKKRLIFANGNGSEQLLKLIDAECLPELYGGKADNSVVDEPKEIPSSFFWKPKNDYPHPDDLESISIPAGKQRIFTFELHSESCILHAYLMHEDTIATGVNYTSSAKVSAKAEFYYLPIFELFDE</sequence>
<dbReference type="PANTHER" id="PTHR47159">
    <property type="entry name" value="PROTEIN CBG07705-RELATED"/>
    <property type="match status" value="1"/>
</dbReference>
<dbReference type="Pfam" id="PF25883">
    <property type="entry name" value="F28H7_8_C"/>
    <property type="match status" value="1"/>
</dbReference>
<organism evidence="2 3">
    <name type="scientific">Gnathostoma spinigerum</name>
    <dbReference type="NCBI Taxonomy" id="75299"/>
    <lineage>
        <taxon>Eukaryota</taxon>
        <taxon>Metazoa</taxon>
        <taxon>Ecdysozoa</taxon>
        <taxon>Nematoda</taxon>
        <taxon>Chromadorea</taxon>
        <taxon>Rhabditida</taxon>
        <taxon>Spirurina</taxon>
        <taxon>Gnathostomatomorpha</taxon>
        <taxon>Gnathostomatoidea</taxon>
        <taxon>Gnathostomatidae</taxon>
        <taxon>Gnathostoma</taxon>
    </lineage>
</organism>
<dbReference type="PROSITE" id="PS50191">
    <property type="entry name" value="CRAL_TRIO"/>
    <property type="match status" value="1"/>
</dbReference>
<feature type="domain" description="CRAL-TRIO" evidence="1">
    <location>
        <begin position="73"/>
        <end position="249"/>
    </location>
</feature>
<dbReference type="EMBL" id="JBGFUD010002759">
    <property type="protein sequence ID" value="MFH4977967.1"/>
    <property type="molecule type" value="Genomic_DNA"/>
</dbReference>
<dbReference type="Proteomes" id="UP001608902">
    <property type="component" value="Unassembled WGS sequence"/>
</dbReference>
<evidence type="ECO:0000259" key="1">
    <source>
        <dbReference type="PROSITE" id="PS50191"/>
    </source>
</evidence>
<dbReference type="InterPro" id="IPR053302">
    <property type="entry name" value="CRAL-TRIO_domain"/>
</dbReference>
<proteinExistence type="predicted"/>
<dbReference type="CDD" id="cd00170">
    <property type="entry name" value="SEC14"/>
    <property type="match status" value="1"/>
</dbReference>
<evidence type="ECO:0000313" key="2">
    <source>
        <dbReference type="EMBL" id="MFH4977967.1"/>
    </source>
</evidence>
<dbReference type="PANTHER" id="PTHR47159:SF1">
    <property type="entry name" value="CRAL-TRIO DOMAIN-CONTAINING PROTEIN F28H7.8"/>
    <property type="match status" value="1"/>
</dbReference>
<keyword evidence="3" id="KW-1185">Reference proteome</keyword>
<dbReference type="InterPro" id="IPR036865">
    <property type="entry name" value="CRAL-TRIO_dom_sf"/>
</dbReference>
<dbReference type="Pfam" id="PF00650">
    <property type="entry name" value="CRAL_TRIO"/>
    <property type="match status" value="1"/>
</dbReference>
<reference evidence="2 3" key="1">
    <citation type="submission" date="2024-08" db="EMBL/GenBank/DDBJ databases">
        <title>Gnathostoma spinigerum genome.</title>
        <authorList>
            <person name="Gonzalez-Bertolin B."/>
            <person name="Monzon S."/>
            <person name="Zaballos A."/>
            <person name="Jimenez P."/>
            <person name="Dekumyoy P."/>
            <person name="Varona S."/>
            <person name="Cuesta I."/>
            <person name="Sumanam S."/>
            <person name="Adisakwattana P."/>
            <person name="Gasser R.B."/>
            <person name="Hernandez-Gonzalez A."/>
            <person name="Young N.D."/>
            <person name="Perteguer M.J."/>
        </authorList>
    </citation>
    <scope>NUCLEOTIDE SEQUENCE [LARGE SCALE GENOMIC DNA]</scope>
    <source>
        <strain evidence="2">AL3</strain>
        <tissue evidence="2">Liver</tissue>
    </source>
</reference>
<dbReference type="SUPFAM" id="SSF52087">
    <property type="entry name" value="CRAL/TRIO domain"/>
    <property type="match status" value="1"/>
</dbReference>
<comment type="caution">
    <text evidence="2">The sequence shown here is derived from an EMBL/GenBank/DDBJ whole genome shotgun (WGS) entry which is preliminary data.</text>
</comment>
<protein>
    <recommendedName>
        <fullName evidence="1">CRAL-TRIO domain-containing protein</fullName>
    </recommendedName>
</protein>
<name>A0ABD6EFC2_9BILA</name>
<evidence type="ECO:0000313" key="3">
    <source>
        <dbReference type="Proteomes" id="UP001608902"/>
    </source>
</evidence>
<dbReference type="Gene3D" id="2.60.120.680">
    <property type="entry name" value="GOLD domain"/>
    <property type="match status" value="1"/>
</dbReference>
<dbReference type="AlphaFoldDB" id="A0ABD6EFC2"/>
<dbReference type="SMART" id="SM00516">
    <property type="entry name" value="SEC14"/>
    <property type="match status" value="1"/>
</dbReference>
<gene>
    <name evidence="2" type="ORF">AB6A40_004676</name>
</gene>